<evidence type="ECO:0000313" key="2">
    <source>
        <dbReference type="Proteomes" id="UP001283361"/>
    </source>
</evidence>
<organism evidence="1 2">
    <name type="scientific">Elysia crispata</name>
    <name type="common">lettuce slug</name>
    <dbReference type="NCBI Taxonomy" id="231223"/>
    <lineage>
        <taxon>Eukaryota</taxon>
        <taxon>Metazoa</taxon>
        <taxon>Spiralia</taxon>
        <taxon>Lophotrochozoa</taxon>
        <taxon>Mollusca</taxon>
        <taxon>Gastropoda</taxon>
        <taxon>Heterobranchia</taxon>
        <taxon>Euthyneura</taxon>
        <taxon>Panpulmonata</taxon>
        <taxon>Sacoglossa</taxon>
        <taxon>Placobranchoidea</taxon>
        <taxon>Plakobranchidae</taxon>
        <taxon>Elysia</taxon>
    </lineage>
</organism>
<dbReference type="Proteomes" id="UP001283361">
    <property type="component" value="Unassembled WGS sequence"/>
</dbReference>
<reference evidence="1" key="1">
    <citation type="journal article" date="2023" name="G3 (Bethesda)">
        <title>A reference genome for the long-term kleptoplast-retaining sea slug Elysia crispata morphotype clarki.</title>
        <authorList>
            <person name="Eastman K.E."/>
            <person name="Pendleton A.L."/>
            <person name="Shaikh M.A."/>
            <person name="Suttiyut T."/>
            <person name="Ogas R."/>
            <person name="Tomko P."/>
            <person name="Gavelis G."/>
            <person name="Widhalm J.R."/>
            <person name="Wisecaver J.H."/>
        </authorList>
    </citation>
    <scope>NUCLEOTIDE SEQUENCE</scope>
    <source>
        <strain evidence="1">ECLA1</strain>
    </source>
</reference>
<proteinExistence type="predicted"/>
<evidence type="ECO:0000313" key="1">
    <source>
        <dbReference type="EMBL" id="KAK3802066.1"/>
    </source>
</evidence>
<comment type="caution">
    <text evidence="1">The sequence shown here is derived from an EMBL/GenBank/DDBJ whole genome shotgun (WGS) entry which is preliminary data.</text>
</comment>
<dbReference type="AlphaFoldDB" id="A0AAE1EC42"/>
<protein>
    <submittedName>
        <fullName evidence="1">Uncharacterized protein</fullName>
    </submittedName>
</protein>
<gene>
    <name evidence="1" type="ORF">RRG08_064659</name>
</gene>
<sequence length="160" mass="17518">MILYGVLVIPSQRVTARPITWPNLGTVIKERLGSRDTPDDIGRAPSLSFRGGLLVSRAPSIGRAEIPLGGQPLVDVCRVNPHVFACRKALSRFGFVCYLEDLYSASKGCYKLLEIIFDFDANASVKLRDCVSREKPEAMFSSALLLFQDKIGGARVGLFA</sequence>
<name>A0AAE1EC42_9GAST</name>
<keyword evidence="2" id="KW-1185">Reference proteome</keyword>
<dbReference type="EMBL" id="JAWDGP010000269">
    <property type="protein sequence ID" value="KAK3802066.1"/>
    <property type="molecule type" value="Genomic_DNA"/>
</dbReference>
<accession>A0AAE1EC42</accession>